<dbReference type="InterPro" id="IPR008257">
    <property type="entry name" value="Pept_M19"/>
</dbReference>
<gene>
    <name evidence="1" type="ORF">MM50RIKEN_09820</name>
</gene>
<dbReference type="Proteomes" id="UP000681035">
    <property type="component" value="Chromosome"/>
</dbReference>
<evidence type="ECO:0000313" key="2">
    <source>
        <dbReference type="Proteomes" id="UP000681035"/>
    </source>
</evidence>
<keyword evidence="2" id="KW-1185">Reference proteome</keyword>
<dbReference type="Pfam" id="PF01244">
    <property type="entry name" value="Peptidase_M19"/>
    <property type="match status" value="1"/>
</dbReference>
<proteinExistence type="predicted"/>
<name>A0A810PYM7_9FIRM</name>
<dbReference type="PANTHER" id="PTHR10443:SF12">
    <property type="entry name" value="DIPEPTIDASE"/>
    <property type="match status" value="1"/>
</dbReference>
<reference evidence="1" key="1">
    <citation type="submission" date="2020-09" db="EMBL/GenBank/DDBJ databases">
        <title>New species isolated from human feces.</title>
        <authorList>
            <person name="Kitahara M."/>
            <person name="Shigeno Y."/>
            <person name="Shime M."/>
            <person name="Matsumoto Y."/>
            <person name="Nakamura S."/>
            <person name="Motooka D."/>
            <person name="Fukuoka S."/>
            <person name="Nishikawa H."/>
            <person name="Benno Y."/>
        </authorList>
    </citation>
    <scope>NUCLEOTIDE SEQUENCE</scope>
    <source>
        <strain evidence="1">MM50</strain>
    </source>
</reference>
<dbReference type="GO" id="GO:0006508">
    <property type="term" value="P:proteolysis"/>
    <property type="evidence" value="ECO:0007669"/>
    <property type="project" value="InterPro"/>
</dbReference>
<protein>
    <submittedName>
        <fullName evidence="1">Peptidase</fullName>
    </submittedName>
</protein>
<dbReference type="GO" id="GO:0070573">
    <property type="term" value="F:metallodipeptidase activity"/>
    <property type="evidence" value="ECO:0007669"/>
    <property type="project" value="InterPro"/>
</dbReference>
<dbReference type="PROSITE" id="PS51365">
    <property type="entry name" value="RENAL_DIPEPTIDASE_2"/>
    <property type="match status" value="1"/>
</dbReference>
<dbReference type="AlphaFoldDB" id="A0A810PYM7"/>
<organism evidence="1 2">
    <name type="scientific">Vescimonas coprocola</name>
    <dbReference type="NCBI Taxonomy" id="2714355"/>
    <lineage>
        <taxon>Bacteria</taxon>
        <taxon>Bacillati</taxon>
        <taxon>Bacillota</taxon>
        <taxon>Clostridia</taxon>
        <taxon>Eubacteriales</taxon>
        <taxon>Oscillospiraceae</taxon>
        <taxon>Vescimonas</taxon>
    </lineage>
</organism>
<dbReference type="Gene3D" id="3.20.20.140">
    <property type="entry name" value="Metal-dependent hydrolases"/>
    <property type="match status" value="1"/>
</dbReference>
<dbReference type="SUPFAM" id="SSF51556">
    <property type="entry name" value="Metallo-dependent hydrolases"/>
    <property type="match status" value="1"/>
</dbReference>
<dbReference type="PANTHER" id="PTHR10443">
    <property type="entry name" value="MICROSOMAL DIPEPTIDASE"/>
    <property type="match status" value="1"/>
</dbReference>
<evidence type="ECO:0000313" key="1">
    <source>
        <dbReference type="EMBL" id="BCK81219.1"/>
    </source>
</evidence>
<sequence>MFELMNFVQKPAYKGYKAYEYLEEGKDYPKIEWAQWDWAGRHVVELEPDQEAMVQEILKKHPYISLHDHPTFYPKDMSSIDHIYDSMRQGRAVCGYEALSYSNIDCIFDNMMDGVNIISSPGGWKWIDIIHDLGMRLCDLAHQDFLIQCKTVDDIFAAKKAGKIAWVPCIEGAAPIENEVDRIDILYGLGVRQLGVTYSESNALGNGMKEDHDGGLTMFGKQCVERMNKVGMLIDVSHCGQQTAYDAVMYSKKPIIMSHVGAKGVWDIKRMAGDDLIKAIGSKGGVVGIESAPHTTMSKTKMTHDLDSVMEHFEYVKNLIGIDHVGFGVDCLYGDHVGVHHAFAAALSTAETANTSYEEVPFVWGLENPTEASWNIIRWLVKHNYSEEDIGKVIGGNAIRVLREVWA</sequence>
<accession>A0A810PYM7</accession>
<dbReference type="InterPro" id="IPR032466">
    <property type="entry name" value="Metal_Hydrolase"/>
</dbReference>
<dbReference type="EMBL" id="AP023418">
    <property type="protein sequence ID" value="BCK81219.1"/>
    <property type="molecule type" value="Genomic_DNA"/>
</dbReference>
<dbReference type="KEGG" id="vcop:MM50RIKEN_09820"/>